<evidence type="ECO:0000256" key="4">
    <source>
        <dbReference type="ARBA" id="ARBA00022676"/>
    </source>
</evidence>
<comment type="subunit">
    <text evidence="6">Hexamer formed by 3 homodimers.</text>
</comment>
<proteinExistence type="inferred from homology"/>
<protein>
    <recommendedName>
        <fullName evidence="6">Nicotinate-nucleotide pyrophosphorylase [carboxylating]</fullName>
        <ecNumber evidence="6">2.4.2.19</ecNumber>
    </recommendedName>
    <alternativeName>
        <fullName evidence="6">Quinolinate phosphoribosyltransferase [decarboxylating]</fullName>
    </alternativeName>
</protein>
<feature type="domain" description="Quinolinate phosphoribosyl transferase N-terminal" evidence="9">
    <location>
        <begin position="36"/>
        <end position="121"/>
    </location>
</feature>
<feature type="binding site" evidence="7">
    <location>
        <begin position="318"/>
        <end position="320"/>
    </location>
    <ligand>
        <name>substrate</name>
    </ligand>
</feature>
<dbReference type="PANTHER" id="PTHR32179:SF3">
    <property type="entry name" value="NICOTINATE-NUCLEOTIDE PYROPHOSPHORYLASE [CARBOXYLATING]"/>
    <property type="match status" value="1"/>
</dbReference>
<evidence type="ECO:0000256" key="6">
    <source>
        <dbReference type="PIRNR" id="PIRNR006250"/>
    </source>
</evidence>
<feature type="binding site" evidence="7">
    <location>
        <position position="178"/>
    </location>
    <ligand>
        <name>substrate</name>
    </ligand>
</feature>
<comment type="similarity">
    <text evidence="2 6">Belongs to the NadC/ModD family.</text>
</comment>
<feature type="binding site" evidence="7">
    <location>
        <position position="168"/>
    </location>
    <ligand>
        <name>substrate</name>
    </ligand>
</feature>
<evidence type="ECO:0000313" key="12">
    <source>
        <dbReference type="Proteomes" id="UP000722791"/>
    </source>
</evidence>
<feature type="domain" description="Quinolinate phosphoribosyl transferase C-terminal" evidence="8">
    <location>
        <begin position="123"/>
        <end position="332"/>
    </location>
</feature>
<evidence type="ECO:0000259" key="9">
    <source>
        <dbReference type="Pfam" id="PF02749"/>
    </source>
</evidence>
<dbReference type="InterPro" id="IPR002638">
    <property type="entry name" value="Quinolinate_PRibosylTrfase_C"/>
</dbReference>
<comment type="caution">
    <text evidence="11">The sequence shown here is derived from an EMBL/GenBank/DDBJ whole genome shotgun (WGS) entry which is preliminary data.</text>
</comment>
<evidence type="ECO:0000256" key="2">
    <source>
        <dbReference type="ARBA" id="ARBA00009400"/>
    </source>
</evidence>
<organism evidence="11 12">
    <name type="scientific">Volvox reticuliferus</name>
    <dbReference type="NCBI Taxonomy" id="1737510"/>
    <lineage>
        <taxon>Eukaryota</taxon>
        <taxon>Viridiplantae</taxon>
        <taxon>Chlorophyta</taxon>
        <taxon>core chlorophytes</taxon>
        <taxon>Chlorophyceae</taxon>
        <taxon>CS clade</taxon>
        <taxon>Chlamydomonadales</taxon>
        <taxon>Volvocaceae</taxon>
        <taxon>Volvox</taxon>
    </lineage>
</organism>
<feature type="binding site" evidence="7">
    <location>
        <position position="213"/>
    </location>
    <ligand>
        <name>substrate</name>
    </ligand>
</feature>
<dbReference type="AlphaFoldDB" id="A0A8J4D373"/>
<dbReference type="FunFam" id="3.90.1170.20:FF:000001">
    <property type="entry name" value="Nicotinate-nucleotide diphosphorylase (Carboxylating)"/>
    <property type="match status" value="1"/>
</dbReference>
<feature type="binding site" evidence="7">
    <location>
        <begin position="297"/>
        <end position="299"/>
    </location>
    <ligand>
        <name>substrate</name>
    </ligand>
</feature>
<name>A0A8J4D373_9CHLO</name>
<dbReference type="GO" id="GO:0009435">
    <property type="term" value="P:NAD+ biosynthetic process"/>
    <property type="evidence" value="ECO:0007669"/>
    <property type="project" value="UniProtKB-UniPathway"/>
</dbReference>
<dbReference type="InterPro" id="IPR027277">
    <property type="entry name" value="NadC/ModD"/>
</dbReference>
<dbReference type="PANTHER" id="PTHR32179">
    <property type="entry name" value="NICOTINATE-NUCLEOTIDE PYROPHOSPHORYLASE [CARBOXYLATING]"/>
    <property type="match status" value="1"/>
</dbReference>
<dbReference type="Pfam" id="PF02749">
    <property type="entry name" value="QRPTase_N"/>
    <property type="match status" value="1"/>
</dbReference>
<feature type="binding site" evidence="7">
    <location>
        <begin position="144"/>
        <end position="146"/>
    </location>
    <ligand>
        <name>substrate</name>
    </ligand>
</feature>
<dbReference type="FunFam" id="3.20.20.70:FF:000149">
    <property type="entry name" value="Nicotinate-nucleotide pyrophosphorylase [carboxylating]"/>
    <property type="match status" value="1"/>
</dbReference>
<dbReference type="NCBIfam" id="TIGR00078">
    <property type="entry name" value="nadC"/>
    <property type="match status" value="1"/>
</dbReference>
<evidence type="ECO:0000313" key="13">
    <source>
        <dbReference type="Proteomes" id="UP000747110"/>
    </source>
</evidence>
<keyword evidence="3 6" id="KW-0662">Pyridine nucleotide biosynthesis</keyword>
<dbReference type="EC" id="2.4.2.19" evidence="6"/>
<dbReference type="OrthoDB" id="10067394at2759"/>
<feature type="binding site" evidence="7">
    <location>
        <position position="263"/>
    </location>
    <ligand>
        <name>substrate</name>
    </ligand>
</feature>
<dbReference type="SUPFAM" id="SSF54675">
    <property type="entry name" value="Nicotinate/Quinolinate PRTase N-terminal domain-like"/>
    <property type="match status" value="1"/>
</dbReference>
<dbReference type="SUPFAM" id="SSF51690">
    <property type="entry name" value="Nicotinate/Quinolinate PRTase C-terminal domain-like"/>
    <property type="match status" value="1"/>
</dbReference>
<dbReference type="PIRSF" id="PIRSF006250">
    <property type="entry name" value="NadC_ModD"/>
    <property type="match status" value="1"/>
</dbReference>
<dbReference type="EMBL" id="BNCP01000021">
    <property type="protein sequence ID" value="GIL81553.1"/>
    <property type="molecule type" value="Genomic_DNA"/>
</dbReference>
<dbReference type="InterPro" id="IPR004393">
    <property type="entry name" value="NadC"/>
</dbReference>
<feature type="binding site" evidence="7">
    <location>
        <position position="111"/>
    </location>
    <ligand>
        <name>substrate</name>
    </ligand>
</feature>
<keyword evidence="13" id="KW-1185">Reference proteome</keyword>
<accession>A0A8J4D373</accession>
<dbReference type="Gene3D" id="3.20.20.70">
    <property type="entry name" value="Aldolase class I"/>
    <property type="match status" value="1"/>
</dbReference>
<dbReference type="GO" id="GO:0034213">
    <property type="term" value="P:quinolinate catabolic process"/>
    <property type="evidence" value="ECO:0007669"/>
    <property type="project" value="TreeGrafter"/>
</dbReference>
<dbReference type="UniPathway" id="UPA00253">
    <property type="reaction ID" value="UER00331"/>
</dbReference>
<evidence type="ECO:0000256" key="3">
    <source>
        <dbReference type="ARBA" id="ARBA00022642"/>
    </source>
</evidence>
<sequence length="337" mass="35042">MASKSHVTVPCPSHPTVNVAKIIKAALEEDAGDLGDVTTLATIPESTQAVATFTAKNDGVLAGLGVADDVLAAVDPSVQVEWRARDGDRVVPGQTLGVLRGSARSILVAERVMLNFMQRMSGIATATAAMVSALDGLPTKVLETRKTAPGLRLLDKWAVLIGGGTNHRMGLYDMMMIKDNHIAAAGGIRAAVQRAEDYIRDQGLGSSMSIEVETSDLAEVDEVVEILRATRTAAAAAEGALEAEPATATAAAAAPHLRRVMLDNMARRDPNMEGGVDVTLLAEAVGRIGDLAETEASGNVTLSSIRTIAATGVTYVSVGALTHSVTALDISLNIETK</sequence>
<dbReference type="GO" id="GO:0005737">
    <property type="term" value="C:cytoplasm"/>
    <property type="evidence" value="ECO:0007669"/>
    <property type="project" value="TreeGrafter"/>
</dbReference>
<comment type="pathway">
    <text evidence="1 6">Cofactor biosynthesis; NAD(+) biosynthesis; nicotinate D-ribonucleotide from quinolinate: step 1/1.</text>
</comment>
<evidence type="ECO:0000313" key="11">
    <source>
        <dbReference type="EMBL" id="GIL94791.1"/>
    </source>
</evidence>
<dbReference type="InterPro" id="IPR013785">
    <property type="entry name" value="Aldolase_TIM"/>
</dbReference>
<evidence type="ECO:0000313" key="10">
    <source>
        <dbReference type="EMBL" id="GIL81553.1"/>
    </source>
</evidence>
<dbReference type="EMBL" id="BNCQ01000002">
    <property type="protein sequence ID" value="GIL94791.1"/>
    <property type="molecule type" value="Genomic_DNA"/>
</dbReference>
<dbReference type="InterPro" id="IPR036068">
    <property type="entry name" value="Nicotinate_pribotase-like_C"/>
</dbReference>
<reference evidence="11" key="1">
    <citation type="journal article" date="2021" name="Proc. Natl. Acad. Sci. U.S.A.">
        <title>Three genomes in the algal genus Volvox reveal the fate of a haploid sex-determining region after a transition to homothallism.</title>
        <authorList>
            <person name="Yamamoto K."/>
            <person name="Hamaji T."/>
            <person name="Kawai-Toyooka H."/>
            <person name="Matsuzaki R."/>
            <person name="Takahashi F."/>
            <person name="Nishimura Y."/>
            <person name="Kawachi M."/>
            <person name="Noguchi H."/>
            <person name="Minakuchi Y."/>
            <person name="Umen J.G."/>
            <person name="Toyoda A."/>
            <person name="Nozaki H."/>
        </authorList>
    </citation>
    <scope>NUCLEOTIDE SEQUENCE</scope>
    <source>
        <strain evidence="11">NIES-3785</strain>
        <strain evidence="10">NIES-3786</strain>
    </source>
</reference>
<evidence type="ECO:0000256" key="5">
    <source>
        <dbReference type="ARBA" id="ARBA00022679"/>
    </source>
</evidence>
<dbReference type="GO" id="GO:0004514">
    <property type="term" value="F:nicotinate-nucleotide diphosphorylase (carboxylating) activity"/>
    <property type="evidence" value="ECO:0007669"/>
    <property type="project" value="UniProtKB-EC"/>
</dbReference>
<keyword evidence="4 6" id="KW-0328">Glycosyltransferase</keyword>
<comment type="catalytic activity">
    <reaction evidence="6">
        <text>nicotinate beta-D-ribonucleotide + CO2 + diphosphate = quinolinate + 5-phospho-alpha-D-ribose 1-diphosphate + 2 H(+)</text>
        <dbReference type="Rhea" id="RHEA:12733"/>
        <dbReference type="ChEBI" id="CHEBI:15378"/>
        <dbReference type="ChEBI" id="CHEBI:16526"/>
        <dbReference type="ChEBI" id="CHEBI:29959"/>
        <dbReference type="ChEBI" id="CHEBI:33019"/>
        <dbReference type="ChEBI" id="CHEBI:57502"/>
        <dbReference type="ChEBI" id="CHEBI:58017"/>
        <dbReference type="EC" id="2.4.2.19"/>
    </reaction>
</comment>
<evidence type="ECO:0000256" key="1">
    <source>
        <dbReference type="ARBA" id="ARBA00004893"/>
    </source>
</evidence>
<gene>
    <name evidence="10" type="ORF">Vretifemale_10580</name>
    <name evidence="11" type="ORF">Vretimale_941</name>
</gene>
<comment type="function">
    <text evidence="6">Involved in the catabolism of quinolinic acid (QA).</text>
</comment>
<evidence type="ECO:0000256" key="7">
    <source>
        <dbReference type="PIRSR" id="PIRSR006250-1"/>
    </source>
</evidence>
<dbReference type="Proteomes" id="UP000722791">
    <property type="component" value="Unassembled WGS sequence"/>
</dbReference>
<dbReference type="InterPro" id="IPR022412">
    <property type="entry name" value="Quinolinate_PRibosylTrfase_N"/>
</dbReference>
<dbReference type="InterPro" id="IPR037128">
    <property type="entry name" value="Quinolinate_PRibosylTase_N_sf"/>
</dbReference>
<keyword evidence="5 6" id="KW-0808">Transferase</keyword>
<dbReference type="Proteomes" id="UP000747110">
    <property type="component" value="Unassembled WGS sequence"/>
</dbReference>
<dbReference type="Pfam" id="PF01729">
    <property type="entry name" value="QRPTase_C"/>
    <property type="match status" value="1"/>
</dbReference>
<dbReference type="Gene3D" id="3.90.1170.20">
    <property type="entry name" value="Quinolinate phosphoribosyl transferase, N-terminal domain"/>
    <property type="match status" value="1"/>
</dbReference>
<dbReference type="CDD" id="cd01572">
    <property type="entry name" value="QPRTase"/>
    <property type="match status" value="1"/>
</dbReference>
<evidence type="ECO:0000259" key="8">
    <source>
        <dbReference type="Pfam" id="PF01729"/>
    </source>
</evidence>